<protein>
    <recommendedName>
        <fullName evidence="1">Endonuclease/exonuclease/phosphatase domain-containing protein</fullName>
    </recommendedName>
</protein>
<comment type="caution">
    <text evidence="2">The sequence shown here is derived from an EMBL/GenBank/DDBJ whole genome shotgun (WGS) entry which is preliminary data.</text>
</comment>
<keyword evidence="3" id="KW-1185">Reference proteome</keyword>
<feature type="domain" description="Endonuclease/exonuclease/phosphatase" evidence="1">
    <location>
        <begin position="59"/>
        <end position="161"/>
    </location>
</feature>
<dbReference type="GO" id="GO:0003824">
    <property type="term" value="F:catalytic activity"/>
    <property type="evidence" value="ECO:0007669"/>
    <property type="project" value="InterPro"/>
</dbReference>
<dbReference type="AlphaFoldDB" id="A0A9J6FZQ3"/>
<dbReference type="EMBL" id="JABSTR010000004">
    <property type="protein sequence ID" value="KAH9368215.1"/>
    <property type="molecule type" value="Genomic_DNA"/>
</dbReference>
<gene>
    <name evidence="2" type="ORF">HPB48_009564</name>
</gene>
<dbReference type="Proteomes" id="UP000821853">
    <property type="component" value="Chromosome 2"/>
</dbReference>
<reference evidence="2 3" key="1">
    <citation type="journal article" date="2020" name="Cell">
        <title>Large-Scale Comparative Analyses of Tick Genomes Elucidate Their Genetic Diversity and Vector Capacities.</title>
        <authorList>
            <consortium name="Tick Genome and Microbiome Consortium (TIGMIC)"/>
            <person name="Jia N."/>
            <person name="Wang J."/>
            <person name="Shi W."/>
            <person name="Du L."/>
            <person name="Sun Y."/>
            <person name="Zhan W."/>
            <person name="Jiang J.F."/>
            <person name="Wang Q."/>
            <person name="Zhang B."/>
            <person name="Ji P."/>
            <person name="Bell-Sakyi L."/>
            <person name="Cui X.M."/>
            <person name="Yuan T.T."/>
            <person name="Jiang B.G."/>
            <person name="Yang W.F."/>
            <person name="Lam T.T."/>
            <person name="Chang Q.C."/>
            <person name="Ding S.J."/>
            <person name="Wang X.J."/>
            <person name="Zhu J.G."/>
            <person name="Ruan X.D."/>
            <person name="Zhao L."/>
            <person name="Wei J.T."/>
            <person name="Ye R.Z."/>
            <person name="Que T.C."/>
            <person name="Du C.H."/>
            <person name="Zhou Y.H."/>
            <person name="Cheng J.X."/>
            <person name="Dai P.F."/>
            <person name="Guo W.B."/>
            <person name="Han X.H."/>
            <person name="Huang E.J."/>
            <person name="Li L.F."/>
            <person name="Wei W."/>
            <person name="Gao Y.C."/>
            <person name="Liu J.Z."/>
            <person name="Shao H.Z."/>
            <person name="Wang X."/>
            <person name="Wang C.C."/>
            <person name="Yang T.C."/>
            <person name="Huo Q.B."/>
            <person name="Li W."/>
            <person name="Chen H.Y."/>
            <person name="Chen S.E."/>
            <person name="Zhou L.G."/>
            <person name="Ni X.B."/>
            <person name="Tian J.H."/>
            <person name="Sheng Y."/>
            <person name="Liu T."/>
            <person name="Pan Y.S."/>
            <person name="Xia L.Y."/>
            <person name="Li J."/>
            <person name="Zhao F."/>
            <person name="Cao W.C."/>
        </authorList>
    </citation>
    <scope>NUCLEOTIDE SEQUENCE [LARGE SCALE GENOMIC DNA]</scope>
    <source>
        <strain evidence="2">HaeL-2018</strain>
    </source>
</reference>
<dbReference type="Gene3D" id="3.60.10.10">
    <property type="entry name" value="Endonuclease/exonuclease/phosphatase"/>
    <property type="match status" value="1"/>
</dbReference>
<organism evidence="2 3">
    <name type="scientific">Haemaphysalis longicornis</name>
    <name type="common">Bush tick</name>
    <dbReference type="NCBI Taxonomy" id="44386"/>
    <lineage>
        <taxon>Eukaryota</taxon>
        <taxon>Metazoa</taxon>
        <taxon>Ecdysozoa</taxon>
        <taxon>Arthropoda</taxon>
        <taxon>Chelicerata</taxon>
        <taxon>Arachnida</taxon>
        <taxon>Acari</taxon>
        <taxon>Parasitiformes</taxon>
        <taxon>Ixodida</taxon>
        <taxon>Ixodoidea</taxon>
        <taxon>Ixodidae</taxon>
        <taxon>Haemaphysalinae</taxon>
        <taxon>Haemaphysalis</taxon>
    </lineage>
</organism>
<evidence type="ECO:0000259" key="1">
    <source>
        <dbReference type="Pfam" id="PF14529"/>
    </source>
</evidence>
<dbReference type="InterPro" id="IPR005135">
    <property type="entry name" value="Endo/exonuclease/phosphatase"/>
</dbReference>
<dbReference type="VEuPathDB" id="VectorBase:HLOH_059173"/>
<evidence type="ECO:0000313" key="2">
    <source>
        <dbReference type="EMBL" id="KAH9368215.1"/>
    </source>
</evidence>
<dbReference type="OMA" id="LWISHIH"/>
<proteinExistence type="predicted"/>
<dbReference type="Pfam" id="PF14529">
    <property type="entry name" value="Exo_endo_phos_2"/>
    <property type="match status" value="1"/>
</dbReference>
<accession>A0A9J6FZQ3</accession>
<dbReference type="SUPFAM" id="SSF56219">
    <property type="entry name" value="DNase I-like"/>
    <property type="match status" value="1"/>
</dbReference>
<dbReference type="InterPro" id="IPR036691">
    <property type="entry name" value="Endo/exonu/phosph_ase_sf"/>
</dbReference>
<dbReference type="OrthoDB" id="7676429at2759"/>
<evidence type="ECO:0000313" key="3">
    <source>
        <dbReference type="Proteomes" id="UP000821853"/>
    </source>
</evidence>
<sequence length="181" mass="20312">MDTELTSSQAFFMMEPTAQAAFFISRNIRHCQLDTSAYCRAFQEVIAVRIELNSPQKIILVSVYLRPETGRSNRGDLAWMTHLRSIFPGDVILIGGDFNAPNVIWGYPRYTPRGAQLEREAQAVNLTLVNDLNISTTTALHSCQKGTAPYLTWKSHNLCSSWSCGNDPWGRILARPCMGSR</sequence>
<name>A0A9J6FZQ3_HAELO</name>